<feature type="domain" description="VWFA" evidence="1">
    <location>
        <begin position="111"/>
        <end position="288"/>
    </location>
</feature>
<dbReference type="SUPFAM" id="SSF53300">
    <property type="entry name" value="vWA-like"/>
    <property type="match status" value="1"/>
</dbReference>
<dbReference type="EMBL" id="JAIWYP010000013">
    <property type="protein sequence ID" value="KAH3721031.1"/>
    <property type="molecule type" value="Genomic_DNA"/>
</dbReference>
<name>A0A9D4CBF8_DREPO</name>
<dbReference type="Proteomes" id="UP000828390">
    <property type="component" value="Unassembled WGS sequence"/>
</dbReference>
<dbReference type="Gene3D" id="3.40.50.410">
    <property type="entry name" value="von Willebrand factor, type A domain"/>
    <property type="match status" value="1"/>
</dbReference>
<reference evidence="2" key="1">
    <citation type="journal article" date="2019" name="bioRxiv">
        <title>The Genome of the Zebra Mussel, Dreissena polymorpha: A Resource for Invasive Species Research.</title>
        <authorList>
            <person name="McCartney M.A."/>
            <person name="Auch B."/>
            <person name="Kono T."/>
            <person name="Mallez S."/>
            <person name="Zhang Y."/>
            <person name="Obille A."/>
            <person name="Becker A."/>
            <person name="Abrahante J.E."/>
            <person name="Garbe J."/>
            <person name="Badalamenti J.P."/>
            <person name="Herman A."/>
            <person name="Mangelson H."/>
            <person name="Liachko I."/>
            <person name="Sullivan S."/>
            <person name="Sone E.D."/>
            <person name="Koren S."/>
            <person name="Silverstein K.A.T."/>
            <person name="Beckman K.B."/>
            <person name="Gohl D.M."/>
        </authorList>
    </citation>
    <scope>NUCLEOTIDE SEQUENCE</scope>
    <source>
        <strain evidence="2">Duluth1</strain>
        <tissue evidence="2">Whole animal</tissue>
    </source>
</reference>
<proteinExistence type="predicted"/>
<evidence type="ECO:0000313" key="3">
    <source>
        <dbReference type="Proteomes" id="UP000828390"/>
    </source>
</evidence>
<dbReference type="InterPro" id="IPR002035">
    <property type="entry name" value="VWF_A"/>
</dbReference>
<evidence type="ECO:0000259" key="1">
    <source>
        <dbReference type="PROSITE" id="PS50234"/>
    </source>
</evidence>
<reference evidence="2" key="2">
    <citation type="submission" date="2020-11" db="EMBL/GenBank/DDBJ databases">
        <authorList>
            <person name="McCartney M.A."/>
            <person name="Auch B."/>
            <person name="Kono T."/>
            <person name="Mallez S."/>
            <person name="Becker A."/>
            <person name="Gohl D.M."/>
            <person name="Silverstein K.A.T."/>
            <person name="Koren S."/>
            <person name="Bechman K.B."/>
            <person name="Herman A."/>
            <person name="Abrahante J.E."/>
            <person name="Garbe J."/>
        </authorList>
    </citation>
    <scope>NUCLEOTIDE SEQUENCE</scope>
    <source>
        <strain evidence="2">Duluth1</strain>
        <tissue evidence="2">Whole animal</tissue>
    </source>
</reference>
<dbReference type="InterPro" id="IPR045860">
    <property type="entry name" value="Snake_toxin-like_sf"/>
</dbReference>
<gene>
    <name evidence="2" type="ORF">DPMN_063946</name>
</gene>
<dbReference type="PROSITE" id="PS50234">
    <property type="entry name" value="VWFA"/>
    <property type="match status" value="1"/>
</dbReference>
<dbReference type="CDD" id="cd00117">
    <property type="entry name" value="TFP"/>
    <property type="match status" value="1"/>
</dbReference>
<evidence type="ECO:0000313" key="2">
    <source>
        <dbReference type="EMBL" id="KAH3721031.1"/>
    </source>
</evidence>
<comment type="caution">
    <text evidence="2">The sequence shown here is derived from an EMBL/GenBank/DDBJ whole genome shotgun (WGS) entry which is preliminary data.</text>
</comment>
<organism evidence="2 3">
    <name type="scientific">Dreissena polymorpha</name>
    <name type="common">Zebra mussel</name>
    <name type="synonym">Mytilus polymorpha</name>
    <dbReference type="NCBI Taxonomy" id="45954"/>
    <lineage>
        <taxon>Eukaryota</taxon>
        <taxon>Metazoa</taxon>
        <taxon>Spiralia</taxon>
        <taxon>Lophotrochozoa</taxon>
        <taxon>Mollusca</taxon>
        <taxon>Bivalvia</taxon>
        <taxon>Autobranchia</taxon>
        <taxon>Heteroconchia</taxon>
        <taxon>Euheterodonta</taxon>
        <taxon>Imparidentia</taxon>
        <taxon>Neoheterodontei</taxon>
        <taxon>Myida</taxon>
        <taxon>Dreissenoidea</taxon>
        <taxon>Dreissenidae</taxon>
        <taxon>Dreissena</taxon>
    </lineage>
</organism>
<accession>A0A9D4CBF8</accession>
<protein>
    <recommendedName>
        <fullName evidence="1">VWFA domain-containing protein</fullName>
    </recommendedName>
</protein>
<dbReference type="InterPro" id="IPR036465">
    <property type="entry name" value="vWFA_dom_sf"/>
</dbReference>
<dbReference type="SUPFAM" id="SSF57302">
    <property type="entry name" value="Snake toxin-like"/>
    <property type="match status" value="1"/>
</dbReference>
<keyword evidence="3" id="KW-1185">Reference proteome</keyword>
<dbReference type="Pfam" id="PF00092">
    <property type="entry name" value="VWA"/>
    <property type="match status" value="1"/>
</dbReference>
<dbReference type="AlphaFoldDB" id="A0A9D4CBF8"/>
<sequence length="294" mass="32004">MTTTCNVNQRCMLEKTRSLLDGHDEYVMGCSPDASSQRICNIGKTLAFGRRAVHEMIVGVTCCDTDRCNLPTESSAVPNAVTVHSTVPHTSTVPNTITHTPTQHVPSCVKDIVIIVQDFWSHHTHLENATPYVTAFLKELVARLPIGQTDSLLELSLIDTHIHKVWSLTDYLTNNRLQTALNDIPFKKTSDILDINDLVLYLSSQAFGIGSGDRPNVPNTVVIFVDQRARLHGHVIALGNVHSTDIVIVNIGSAVHSAVSQIATLATGSHHVLSVAGYNALHGIKDTLVNLICN</sequence>